<reference evidence="1 2" key="1">
    <citation type="journal article" date="2018" name="J. Microbiol.">
        <title>Bacillus spongiae sp. nov., isolated from sponge of Jeju Island.</title>
        <authorList>
            <person name="Lee G.E."/>
            <person name="Im W.T."/>
            <person name="Park J.S."/>
        </authorList>
    </citation>
    <scope>NUCLEOTIDE SEQUENCE [LARGE SCALE GENOMIC DNA]</scope>
    <source>
        <strain evidence="1 2">135PIL107-10</strain>
    </source>
</reference>
<comment type="caution">
    <text evidence="1">The sequence shown here is derived from an EMBL/GenBank/DDBJ whole genome shotgun (WGS) entry which is preliminary data.</text>
</comment>
<evidence type="ECO:0000313" key="2">
    <source>
        <dbReference type="Proteomes" id="UP001312865"/>
    </source>
</evidence>
<name>A0ABU8HGD6_9BACI</name>
<gene>
    <name evidence="1" type="ORF">WAK64_15430</name>
</gene>
<sequence length="59" mass="6954">MQPEFERRLPPDSMEATEFKTSEEFVSWLLDLLDDSYGSDRNFLNELNILVEVFISPIE</sequence>
<dbReference type="EMBL" id="JBBAXC010000013">
    <property type="protein sequence ID" value="MEI5908440.1"/>
    <property type="molecule type" value="Genomic_DNA"/>
</dbReference>
<evidence type="ECO:0000313" key="1">
    <source>
        <dbReference type="EMBL" id="MEI5908440.1"/>
    </source>
</evidence>
<organism evidence="1 2">
    <name type="scientific">Bacillus spongiae</name>
    <dbReference type="NCBI Taxonomy" id="2683610"/>
    <lineage>
        <taxon>Bacteria</taxon>
        <taxon>Bacillati</taxon>
        <taxon>Bacillota</taxon>
        <taxon>Bacilli</taxon>
        <taxon>Bacillales</taxon>
        <taxon>Bacillaceae</taxon>
        <taxon>Bacillus</taxon>
    </lineage>
</organism>
<dbReference type="Proteomes" id="UP001312865">
    <property type="component" value="Unassembled WGS sequence"/>
</dbReference>
<dbReference type="RefSeq" id="WP_336587891.1">
    <property type="nucleotide sequence ID" value="NZ_JBBAXC010000013.1"/>
</dbReference>
<keyword evidence="2" id="KW-1185">Reference proteome</keyword>
<proteinExistence type="predicted"/>
<accession>A0ABU8HGD6</accession>
<protein>
    <submittedName>
        <fullName evidence="1">Uncharacterized protein</fullName>
    </submittedName>
</protein>